<dbReference type="HOGENOM" id="CLU_031449_0_0_3"/>
<keyword evidence="2" id="KW-0614">Plasmid</keyword>
<dbReference type="SUPFAM" id="SSF47090">
    <property type="entry name" value="PGBD-like"/>
    <property type="match status" value="1"/>
</dbReference>
<dbReference type="Gene3D" id="1.10.101.10">
    <property type="entry name" value="PGBD-like superfamily/PGBD"/>
    <property type="match status" value="1"/>
</dbReference>
<geneLocation type="plasmid" evidence="2 3">
    <name>pOSC7112.01</name>
</geneLocation>
<feature type="domain" description="Peptidase C39-like" evidence="1">
    <location>
        <begin position="181"/>
        <end position="303"/>
    </location>
</feature>
<dbReference type="Pfam" id="PF13529">
    <property type="entry name" value="Peptidase_C39_2"/>
    <property type="match status" value="1"/>
</dbReference>
<organism evidence="2 3">
    <name type="scientific">Phormidium nigroviride PCC 7112</name>
    <dbReference type="NCBI Taxonomy" id="179408"/>
    <lineage>
        <taxon>Bacteria</taxon>
        <taxon>Bacillati</taxon>
        <taxon>Cyanobacteriota</taxon>
        <taxon>Cyanophyceae</taxon>
        <taxon>Oscillatoriophycideae</taxon>
        <taxon>Oscillatoriales</taxon>
        <taxon>Oscillatoriaceae</taxon>
        <taxon>Phormidium</taxon>
    </lineage>
</organism>
<dbReference type="AlphaFoldDB" id="K9VRT1"/>
<dbReference type="InterPro" id="IPR039564">
    <property type="entry name" value="Peptidase_C39-like"/>
</dbReference>
<evidence type="ECO:0000313" key="2">
    <source>
        <dbReference type="EMBL" id="AFZ10636.1"/>
    </source>
</evidence>
<accession>K9VRT1</accession>
<dbReference type="KEGG" id="oni:Osc7112_6494"/>
<name>K9VRT1_9CYAN</name>
<dbReference type="Proteomes" id="UP000010478">
    <property type="component" value="Plasmid pOSC7112.01"/>
</dbReference>
<gene>
    <name evidence="2" type="ORF">Osc7112_6494</name>
</gene>
<protein>
    <submittedName>
        <fullName evidence="2">Peptidoglycan binding domain-containing protein</fullName>
    </submittedName>
</protein>
<evidence type="ECO:0000313" key="3">
    <source>
        <dbReference type="Proteomes" id="UP000010478"/>
    </source>
</evidence>
<dbReference type="EMBL" id="CP003615">
    <property type="protein sequence ID" value="AFZ10636.1"/>
    <property type="molecule type" value="Genomic_DNA"/>
</dbReference>
<dbReference type="InterPro" id="IPR036366">
    <property type="entry name" value="PGBDSf"/>
</dbReference>
<dbReference type="InterPro" id="IPR036365">
    <property type="entry name" value="PGBD-like_sf"/>
</dbReference>
<dbReference type="Gene3D" id="3.90.70.10">
    <property type="entry name" value="Cysteine proteinases"/>
    <property type="match status" value="1"/>
</dbReference>
<sequence>MKLQDILGKDKRYDVKAIAADRELTRQIQIRLIDLGLLDPPADGIFGPVSTAALNRFHKLIQCTDEPGFIGAKTAGKLIEAKRSDLKFPPPVLKIVKDTFLLARPIDVFDLSDAEKQKVEAGKVFELVSYEVVRDRIRVAFRKDSFKNSKIWYVYRPHVQILEEGKVIYPKLKPKSFQLANFPYKPQLDNYYNPTGACNVTSMAMCLQFLGKPRRNNIGQFEDELYEYALNKGYNRWNPYDLVKIVIDYGAKDTFKENATFEEVKDWLVDGNPTVIHGYFTSFGHIMPVVGYDETGFFVHDPYGEWFTNGYNNNANGAYLHYSYDLIRRVCMADGNFWVHFISK</sequence>
<dbReference type="RefSeq" id="WP_015211808.1">
    <property type="nucleotide sequence ID" value="NC_019763.1"/>
</dbReference>
<keyword evidence="3" id="KW-1185">Reference proteome</keyword>
<proteinExistence type="predicted"/>
<reference evidence="2 3" key="1">
    <citation type="submission" date="2012-05" db="EMBL/GenBank/DDBJ databases">
        <title>Finished plasmid 1 of genome of Oscillatoria sp. PCC 7112.</title>
        <authorList>
            <consortium name="US DOE Joint Genome Institute"/>
            <person name="Gugger M."/>
            <person name="Coursin T."/>
            <person name="Rippka R."/>
            <person name="Tandeau De Marsac N."/>
            <person name="Huntemann M."/>
            <person name="Wei C.-L."/>
            <person name="Han J."/>
            <person name="Detter J.C."/>
            <person name="Han C."/>
            <person name="Tapia R."/>
            <person name="Davenport K."/>
            <person name="Daligault H."/>
            <person name="Erkkila T."/>
            <person name="Gu W."/>
            <person name="Munk A.C.C."/>
            <person name="Teshima H."/>
            <person name="Xu Y."/>
            <person name="Chain P."/>
            <person name="Chen A."/>
            <person name="Krypides N."/>
            <person name="Mavromatis K."/>
            <person name="Markowitz V."/>
            <person name="Szeto E."/>
            <person name="Ivanova N."/>
            <person name="Mikhailova N."/>
            <person name="Ovchinnikova G."/>
            <person name="Pagani I."/>
            <person name="Pati A."/>
            <person name="Goodwin L."/>
            <person name="Peters L."/>
            <person name="Pitluck S."/>
            <person name="Woyke T."/>
            <person name="Kerfeld C."/>
        </authorList>
    </citation>
    <scope>NUCLEOTIDE SEQUENCE [LARGE SCALE GENOMIC DNA]</scope>
    <source>
        <strain evidence="2 3">PCC 7112</strain>
        <plasmid evidence="2 3">pOSC7112.01</plasmid>
    </source>
</reference>
<evidence type="ECO:0000259" key="1">
    <source>
        <dbReference type="Pfam" id="PF13529"/>
    </source>
</evidence>
<dbReference type="OrthoDB" id="5735764at2"/>